<dbReference type="FunFam" id="1.25.40.10:FF:000158">
    <property type="entry name" value="pentatricopeptide repeat-containing protein At2g33680"/>
    <property type="match status" value="1"/>
</dbReference>
<dbReference type="InterPro" id="IPR002885">
    <property type="entry name" value="PPR_rpt"/>
</dbReference>
<evidence type="ECO:0008006" key="6">
    <source>
        <dbReference type="Google" id="ProtNLM"/>
    </source>
</evidence>
<dbReference type="PANTHER" id="PTHR47926:SF347">
    <property type="entry name" value="PENTATRICOPEPTIDE REPEAT-CONTAINING PROTEIN"/>
    <property type="match status" value="1"/>
</dbReference>
<gene>
    <name evidence="4" type="ORF">ACJRO7_021735</name>
</gene>
<organism evidence="4 5">
    <name type="scientific">Eucalyptus globulus</name>
    <name type="common">Tasmanian blue gum</name>
    <dbReference type="NCBI Taxonomy" id="34317"/>
    <lineage>
        <taxon>Eukaryota</taxon>
        <taxon>Viridiplantae</taxon>
        <taxon>Streptophyta</taxon>
        <taxon>Embryophyta</taxon>
        <taxon>Tracheophyta</taxon>
        <taxon>Spermatophyta</taxon>
        <taxon>Magnoliopsida</taxon>
        <taxon>eudicotyledons</taxon>
        <taxon>Gunneridae</taxon>
        <taxon>Pentapetalae</taxon>
        <taxon>rosids</taxon>
        <taxon>malvids</taxon>
        <taxon>Myrtales</taxon>
        <taxon>Myrtaceae</taxon>
        <taxon>Myrtoideae</taxon>
        <taxon>Eucalypteae</taxon>
        <taxon>Eucalyptus</taxon>
    </lineage>
</organism>
<evidence type="ECO:0000256" key="2">
    <source>
        <dbReference type="PROSITE-ProRule" id="PRU00708"/>
    </source>
</evidence>
<dbReference type="Pfam" id="PF01535">
    <property type="entry name" value="PPR"/>
    <property type="match status" value="4"/>
</dbReference>
<dbReference type="InterPro" id="IPR046960">
    <property type="entry name" value="PPR_At4g14850-like_plant"/>
</dbReference>
<keyword evidence="1" id="KW-0677">Repeat</keyword>
<dbReference type="GO" id="GO:0099402">
    <property type="term" value="P:plant organ development"/>
    <property type="evidence" value="ECO:0007669"/>
    <property type="project" value="UniProtKB-ARBA"/>
</dbReference>
<feature type="region of interest" description="Disordered" evidence="3">
    <location>
        <begin position="190"/>
        <end position="233"/>
    </location>
</feature>
<keyword evidence="5" id="KW-1185">Reference proteome</keyword>
<accession>A0ABD3KTC6</accession>
<dbReference type="PROSITE" id="PS51375">
    <property type="entry name" value="PPR"/>
    <property type="match status" value="2"/>
</dbReference>
<dbReference type="PANTHER" id="PTHR47926">
    <property type="entry name" value="PENTATRICOPEPTIDE REPEAT-CONTAINING PROTEIN"/>
    <property type="match status" value="1"/>
</dbReference>
<dbReference type="Pfam" id="PF13041">
    <property type="entry name" value="PPR_2"/>
    <property type="match status" value="1"/>
</dbReference>
<dbReference type="Gene3D" id="1.25.40.10">
    <property type="entry name" value="Tetratricopeptide repeat domain"/>
    <property type="match status" value="2"/>
</dbReference>
<dbReference type="AlphaFoldDB" id="A0ABD3KTC6"/>
<evidence type="ECO:0000313" key="5">
    <source>
        <dbReference type="Proteomes" id="UP001634007"/>
    </source>
</evidence>
<proteinExistence type="predicted"/>
<feature type="repeat" description="PPR" evidence="2">
    <location>
        <begin position="303"/>
        <end position="337"/>
    </location>
</feature>
<dbReference type="NCBIfam" id="TIGR00756">
    <property type="entry name" value="PPR"/>
    <property type="match status" value="2"/>
</dbReference>
<reference evidence="4 5" key="1">
    <citation type="submission" date="2024-11" db="EMBL/GenBank/DDBJ databases">
        <title>Chromosome-level genome assembly of Eucalyptus globulus Labill. provides insights into its genome evolution.</title>
        <authorList>
            <person name="Li X."/>
        </authorList>
    </citation>
    <scope>NUCLEOTIDE SEQUENCE [LARGE SCALE GENOMIC DNA]</scope>
    <source>
        <strain evidence="4">CL2024</strain>
        <tissue evidence="4">Fresh tender leaves</tissue>
    </source>
</reference>
<name>A0ABD3KTC6_EUCGL</name>
<protein>
    <recommendedName>
        <fullName evidence="6">Pentatricopeptide repeat-containing protein</fullName>
    </recommendedName>
</protein>
<feature type="compositionally biased region" description="Low complexity" evidence="3">
    <location>
        <begin position="200"/>
        <end position="210"/>
    </location>
</feature>
<evidence type="ECO:0000256" key="3">
    <source>
        <dbReference type="SAM" id="MobiDB-lite"/>
    </source>
</evidence>
<comment type="caution">
    <text evidence="4">The sequence shown here is derived from an EMBL/GenBank/DDBJ whole genome shotgun (WGS) entry which is preliminary data.</text>
</comment>
<dbReference type="InterPro" id="IPR011990">
    <property type="entry name" value="TPR-like_helical_dom_sf"/>
</dbReference>
<evidence type="ECO:0000256" key="1">
    <source>
        <dbReference type="ARBA" id="ARBA00022737"/>
    </source>
</evidence>
<dbReference type="EMBL" id="JBJKBG010000005">
    <property type="protein sequence ID" value="KAL3740501.1"/>
    <property type="molecule type" value="Genomic_DNA"/>
</dbReference>
<sequence>MKARVNLRADCRRLGFLPLFNPRPLLFGDSRALATANPPSLELDGVQRRRRHSAPVSCSRTETVAGTFHATAIKKGSVQNASVGNYVLALFAKARKSGDARKLFGVLPVQDVRGWTIHLSSFARDGSRSSPVIREAEPCWICRDSSSLASGEAQSRPTLASSSLASRRRDQAMPDLARLELAGIGRGLISPDLARPRPRSTPASSSLTRSSEARRRQAQASLDASDLQGSSKGEPWRRVAEAVSALGLASSLSLLDVGRQVHGIVIRLGINSNEFTRTSLIDMYCKCGETQKASINSEIAYTDAYACSSLVSGYVKNGNYENAFEVFNTMVQKCMKVDKFTITSIISASANVGILELGRKIHAYILKVGYYLDVHLSSSLIDMYSKCGSLDDALSVFKQSQDSNVVLWTSLIFGFALHARGKEAVRLVECMINEGIIPNEITIVGILTAYSHAGLLEEGREYFRLMKDVYGIKPGKEHYACMVDLYGRSGLSNEPAKHLMGNS</sequence>
<dbReference type="Proteomes" id="UP001634007">
    <property type="component" value="Unassembled WGS sequence"/>
</dbReference>
<evidence type="ECO:0000313" key="4">
    <source>
        <dbReference type="EMBL" id="KAL3740501.1"/>
    </source>
</evidence>
<feature type="repeat" description="PPR" evidence="2">
    <location>
        <begin position="404"/>
        <end position="438"/>
    </location>
</feature>